<dbReference type="AlphaFoldDB" id="A0ABD2W6J5"/>
<sequence length="704" mass="80594">MPKRPTTFNDVCDEIKKRSRKLFFQKYEQLHGEEQYCSTHLERGVNEERHNGDRSTNLERDVNEERLDLHSSKNLELDQSISDNFFDSNETNCELDNLSESNCHFRDTPEIAISCLDEELYSGASITLREFVICMGVLKSTTHETDTQTAATLKLISLTLPKPNKCPSSIYQLKKYLRSADKTIIKKHFYCSKCNLLSDNDDNDIENDLSFEDENQLEIIESCNCTDKSYFLEIPLIKQLTSLLKRSKFYEKMIKKVDFLNRDDSYYQDVYDGSIYKEFLQTIPSDEIWITFMWYTDGVRIFKSSKYNIWGFFLIILELPYTERYKVENMILVALWFGEKKPVPNIFLKFLYSTMKELRKGVNIYVEDLKKNVDLHAAIICGTADLPAKALFLGMNQYIGRFGCQVCVQEGRTVDHRRVYPFKSNLNLRTEKDVLESSIQAVACGFPVCGVKGPTILSKICYKFVSSTAVDVMHNTHEGVVKKLIDLWFNSKYSNEIFSISHFTNLVDDKLCSIKPPSFISRRPRTIKDHFPYWKALECKLWLFYYSLPILEDILPSDHFEHYKLLVLAIFLLSQSKISSQDLHNAEILIVEFHKNGLLSFENPNYHLDPARLDDALNSNESSSGSSSLYDELYRELCGVHRNSGGVGGDQSGGGSARGVQARRAYASLDIGGMGVDVTQGPIIVKDDPASLDAADNSENHNLG</sequence>
<evidence type="ECO:0000313" key="3">
    <source>
        <dbReference type="Proteomes" id="UP001627154"/>
    </source>
</evidence>
<name>A0ABD2W6J5_9HYME</name>
<evidence type="ECO:0008006" key="4">
    <source>
        <dbReference type="Google" id="ProtNLM"/>
    </source>
</evidence>
<dbReference type="InterPro" id="IPR004242">
    <property type="entry name" value="Transposase_21"/>
</dbReference>
<evidence type="ECO:0000256" key="1">
    <source>
        <dbReference type="SAM" id="MobiDB-lite"/>
    </source>
</evidence>
<keyword evidence="3" id="KW-1185">Reference proteome</keyword>
<dbReference type="Pfam" id="PF02992">
    <property type="entry name" value="Transposase_21"/>
    <property type="match status" value="1"/>
</dbReference>
<dbReference type="Proteomes" id="UP001627154">
    <property type="component" value="Unassembled WGS sequence"/>
</dbReference>
<organism evidence="2 3">
    <name type="scientific">Trichogramma kaykai</name>
    <dbReference type="NCBI Taxonomy" id="54128"/>
    <lineage>
        <taxon>Eukaryota</taxon>
        <taxon>Metazoa</taxon>
        <taxon>Ecdysozoa</taxon>
        <taxon>Arthropoda</taxon>
        <taxon>Hexapoda</taxon>
        <taxon>Insecta</taxon>
        <taxon>Pterygota</taxon>
        <taxon>Neoptera</taxon>
        <taxon>Endopterygota</taxon>
        <taxon>Hymenoptera</taxon>
        <taxon>Apocrita</taxon>
        <taxon>Proctotrupomorpha</taxon>
        <taxon>Chalcidoidea</taxon>
        <taxon>Trichogrammatidae</taxon>
        <taxon>Trichogramma</taxon>
    </lineage>
</organism>
<dbReference type="PANTHER" id="PTHR46579">
    <property type="entry name" value="F5/8 TYPE C DOMAIN-CONTAINING PROTEIN-RELATED"/>
    <property type="match status" value="1"/>
</dbReference>
<protein>
    <recommendedName>
        <fullName evidence="4">Transposase domain-containing protein</fullName>
    </recommendedName>
</protein>
<accession>A0ABD2W6J5</accession>
<evidence type="ECO:0000313" key="2">
    <source>
        <dbReference type="EMBL" id="KAL3388588.1"/>
    </source>
</evidence>
<gene>
    <name evidence="2" type="ORF">TKK_016306</name>
</gene>
<dbReference type="EMBL" id="JBJJXI010000129">
    <property type="protein sequence ID" value="KAL3388588.1"/>
    <property type="molecule type" value="Genomic_DNA"/>
</dbReference>
<dbReference type="PANTHER" id="PTHR46579:SF1">
    <property type="entry name" value="F5_8 TYPE C DOMAIN-CONTAINING PROTEIN"/>
    <property type="match status" value="1"/>
</dbReference>
<proteinExistence type="predicted"/>
<comment type="caution">
    <text evidence="2">The sequence shown here is derived from an EMBL/GenBank/DDBJ whole genome shotgun (WGS) entry which is preliminary data.</text>
</comment>
<reference evidence="2 3" key="1">
    <citation type="journal article" date="2024" name="bioRxiv">
        <title>A reference genome for Trichogramma kaykai: A tiny desert-dwelling parasitoid wasp with competing sex-ratio distorters.</title>
        <authorList>
            <person name="Culotta J."/>
            <person name="Lindsey A.R."/>
        </authorList>
    </citation>
    <scope>NUCLEOTIDE SEQUENCE [LARGE SCALE GENOMIC DNA]</scope>
    <source>
        <strain evidence="2 3">KSX58</strain>
    </source>
</reference>
<feature type="region of interest" description="Disordered" evidence="1">
    <location>
        <begin position="42"/>
        <end position="61"/>
    </location>
</feature>